<evidence type="ECO:0000256" key="6">
    <source>
        <dbReference type="HAMAP-Rule" id="MF_00073"/>
    </source>
</evidence>
<comment type="similarity">
    <text evidence="1 6">Belongs to the NusB family.</text>
</comment>
<keyword evidence="5 6" id="KW-0804">Transcription</keyword>
<keyword evidence="2 6" id="KW-0889">Transcription antitermination</keyword>
<proteinExistence type="inferred from homology"/>
<dbReference type="PANTHER" id="PTHR11078">
    <property type="entry name" value="N UTILIZATION SUBSTANCE PROTEIN B-RELATED"/>
    <property type="match status" value="1"/>
</dbReference>
<sequence>MALTRHQVRERAFQVLFALNANPDGDKDALIQQVLTDDPIQAVPVPPYLQELVDGVLDHEEELDAQIKPYLKSGWTMSRINKTDLILLRLATYEINQVADTPNRVAVNESLQLAKEYSDEKSRRFINGVLSHALENE</sequence>
<dbReference type="GO" id="GO:0005829">
    <property type="term" value="C:cytosol"/>
    <property type="evidence" value="ECO:0007669"/>
    <property type="project" value="TreeGrafter"/>
</dbReference>
<dbReference type="PANTHER" id="PTHR11078:SF3">
    <property type="entry name" value="ANTITERMINATION NUSB DOMAIN-CONTAINING PROTEIN"/>
    <property type="match status" value="1"/>
</dbReference>
<evidence type="ECO:0000256" key="4">
    <source>
        <dbReference type="ARBA" id="ARBA00023015"/>
    </source>
</evidence>
<comment type="caution">
    <text evidence="8">The sequence shown here is derived from an EMBL/GenBank/DDBJ whole genome shotgun (WGS) entry which is preliminary data.</text>
</comment>
<dbReference type="GO" id="GO:0003723">
    <property type="term" value="F:RNA binding"/>
    <property type="evidence" value="ECO:0007669"/>
    <property type="project" value="UniProtKB-UniRule"/>
</dbReference>
<evidence type="ECO:0000259" key="7">
    <source>
        <dbReference type="Pfam" id="PF01029"/>
    </source>
</evidence>
<evidence type="ECO:0000313" key="8">
    <source>
        <dbReference type="EMBL" id="PWG00932.1"/>
    </source>
</evidence>
<dbReference type="EMBL" id="QCXQ01000001">
    <property type="protein sequence ID" value="PWG00932.1"/>
    <property type="molecule type" value="Genomic_DNA"/>
</dbReference>
<evidence type="ECO:0000256" key="3">
    <source>
        <dbReference type="ARBA" id="ARBA00022884"/>
    </source>
</evidence>
<dbReference type="AlphaFoldDB" id="A0A2V1N1I7"/>
<dbReference type="NCBIfam" id="NF001223">
    <property type="entry name" value="PRK00202.1-1"/>
    <property type="match status" value="1"/>
</dbReference>
<evidence type="ECO:0000313" key="9">
    <source>
        <dbReference type="Proteomes" id="UP000245080"/>
    </source>
</evidence>
<organism evidence="8 9">
    <name type="scientific">Levilactobacillus bambusae</name>
    <dbReference type="NCBI Taxonomy" id="2024736"/>
    <lineage>
        <taxon>Bacteria</taxon>
        <taxon>Bacillati</taxon>
        <taxon>Bacillota</taxon>
        <taxon>Bacilli</taxon>
        <taxon>Lactobacillales</taxon>
        <taxon>Lactobacillaceae</taxon>
        <taxon>Levilactobacillus</taxon>
    </lineage>
</organism>
<dbReference type="Pfam" id="PF01029">
    <property type="entry name" value="NusB"/>
    <property type="match status" value="1"/>
</dbReference>
<dbReference type="SUPFAM" id="SSF48013">
    <property type="entry name" value="NusB-like"/>
    <property type="match status" value="1"/>
</dbReference>
<dbReference type="Gene3D" id="1.10.940.10">
    <property type="entry name" value="NusB-like"/>
    <property type="match status" value="1"/>
</dbReference>
<accession>A0A2V1N1I7</accession>
<dbReference type="Proteomes" id="UP000245080">
    <property type="component" value="Unassembled WGS sequence"/>
</dbReference>
<keyword evidence="9" id="KW-1185">Reference proteome</keyword>
<name>A0A2V1N1I7_9LACO</name>
<evidence type="ECO:0000256" key="2">
    <source>
        <dbReference type="ARBA" id="ARBA00022814"/>
    </source>
</evidence>
<dbReference type="HAMAP" id="MF_00073">
    <property type="entry name" value="NusB"/>
    <property type="match status" value="1"/>
</dbReference>
<comment type="function">
    <text evidence="6">Involved in transcription antitermination. Required for transcription of ribosomal RNA (rRNA) genes. Binds specifically to the boxA antiterminator sequence of the ribosomal RNA (rrn) operons.</text>
</comment>
<evidence type="ECO:0000256" key="5">
    <source>
        <dbReference type="ARBA" id="ARBA00023163"/>
    </source>
</evidence>
<dbReference type="OrthoDB" id="9811381at2"/>
<dbReference type="InterPro" id="IPR006027">
    <property type="entry name" value="NusB_RsmB_TIM44"/>
</dbReference>
<dbReference type="GO" id="GO:0031564">
    <property type="term" value="P:transcription antitermination"/>
    <property type="evidence" value="ECO:0007669"/>
    <property type="project" value="UniProtKB-KW"/>
</dbReference>
<feature type="domain" description="NusB/RsmB/TIM44" evidence="7">
    <location>
        <begin position="6"/>
        <end position="133"/>
    </location>
</feature>
<dbReference type="InterPro" id="IPR035926">
    <property type="entry name" value="NusB-like_sf"/>
</dbReference>
<keyword evidence="3 6" id="KW-0694">RNA-binding</keyword>
<dbReference type="GO" id="GO:0006353">
    <property type="term" value="P:DNA-templated transcription termination"/>
    <property type="evidence" value="ECO:0007669"/>
    <property type="project" value="UniProtKB-UniRule"/>
</dbReference>
<dbReference type="InterPro" id="IPR011605">
    <property type="entry name" value="NusB_fam"/>
</dbReference>
<evidence type="ECO:0000256" key="1">
    <source>
        <dbReference type="ARBA" id="ARBA00005952"/>
    </source>
</evidence>
<reference evidence="8 9" key="1">
    <citation type="journal article" date="2018" name="Int. J. Syst. Evol. Microbiol.">
        <title>Lactobacillus bambusae sp. nov., isolated from a traditional fermented Ma-bamboo shoots of Taiwan.</title>
        <authorList>
            <person name="Wang L.-T."/>
        </authorList>
    </citation>
    <scope>NUCLEOTIDE SEQUENCE [LARGE SCALE GENOMIC DNA]</scope>
    <source>
        <strain evidence="8 9">BS-W1</strain>
    </source>
</reference>
<gene>
    <name evidence="6" type="primary">nusB</name>
    <name evidence="8" type="ORF">DCM90_01785</name>
</gene>
<dbReference type="NCBIfam" id="TIGR01951">
    <property type="entry name" value="nusB"/>
    <property type="match status" value="1"/>
</dbReference>
<keyword evidence="4 6" id="KW-0805">Transcription regulation</keyword>
<dbReference type="RefSeq" id="WP_109249645.1">
    <property type="nucleotide sequence ID" value="NZ_QCXQ01000001.1"/>
</dbReference>
<protein>
    <recommendedName>
        <fullName evidence="6">Transcription antitermination protein NusB</fullName>
    </recommendedName>
    <alternativeName>
        <fullName evidence="6">Antitermination factor NusB</fullName>
    </alternativeName>
</protein>